<dbReference type="PANTHER" id="PTHR28181:SF2">
    <property type="entry name" value="PHOSPHORIC MONOESTER HYDROLASE"/>
    <property type="match status" value="1"/>
</dbReference>
<evidence type="ECO:0000313" key="2">
    <source>
        <dbReference type="EMBL" id="GAO47456.1"/>
    </source>
</evidence>
<dbReference type="InterPro" id="IPR050849">
    <property type="entry name" value="HAD-like_hydrolase_phosphatase"/>
</dbReference>
<dbReference type="EMBL" id="BACD03000009">
    <property type="protein sequence ID" value="GAO47456.1"/>
    <property type="molecule type" value="Genomic_DNA"/>
</dbReference>
<comment type="caution">
    <text evidence="2">The sequence shown here is derived from an EMBL/GenBank/DDBJ whole genome shotgun (WGS) entry which is preliminary data.</text>
</comment>
<dbReference type="NCBIfam" id="TIGR01488">
    <property type="entry name" value="HAD-SF-IB"/>
    <property type="match status" value="1"/>
</dbReference>
<accession>A0A0E9NCN3</accession>
<proteinExistence type="predicted"/>
<dbReference type="Gene3D" id="3.90.1470.20">
    <property type="match status" value="1"/>
</dbReference>
<keyword evidence="3" id="KW-1185">Reference proteome</keyword>
<sequence length="459" mass="51659">MTSTMVYAPLAAKPLDSLVPTTPPASSSLPLSSTHSIHTAYNTRIMAPLMDTNTSSTSTAAHVGSAEVVASNSNLSVSKPSAIKLDGVRGPSSRDIMIFSDFDGTIFMQDSGHVLFDHFGCGPEQRAQWDREIHDGTRSFREVSEDMWNSLNVPFDDGFEIMREKMEIDPDFKHFHKFCLKNEIPFNVISAGVKPVLRRVLEDFLGEKDAAHIDIVANDMNIAEDGSQWEIQWRHDTPLGHDKAASIQEYKQPGESGQPPMIIFIGDGVSDLPAAREADVLFARRGLRLEEYCIEHSIPFIAFDTFRDIENELRRILIEDERSILEVGTPKYFNPRANFWRRASSKKSLPAWISAAGRTPREERGPFWDEYVNTANAPKAAVLSGEVTQCGVCDKDNNTRKKVKKEVEERYRLQGEKYRCFVRFLLGQEYLRDVTLDACGVLSRVEYHVNLIKLLVGTV</sequence>
<dbReference type="SUPFAM" id="SSF56784">
    <property type="entry name" value="HAD-like"/>
    <property type="match status" value="1"/>
</dbReference>
<dbReference type="Pfam" id="PF12710">
    <property type="entry name" value="HAD"/>
    <property type="match status" value="1"/>
</dbReference>
<dbReference type="InterPro" id="IPR036412">
    <property type="entry name" value="HAD-like_sf"/>
</dbReference>
<dbReference type="InterPro" id="IPR023214">
    <property type="entry name" value="HAD_sf"/>
</dbReference>
<dbReference type="NCBIfam" id="TIGR01489">
    <property type="entry name" value="DKMTPPase-SF"/>
    <property type="match status" value="1"/>
</dbReference>
<evidence type="ECO:0000256" key="1">
    <source>
        <dbReference type="ARBA" id="ARBA00022801"/>
    </source>
</evidence>
<dbReference type="GO" id="GO:0016791">
    <property type="term" value="F:phosphatase activity"/>
    <property type="evidence" value="ECO:0007669"/>
    <property type="project" value="InterPro"/>
</dbReference>
<name>A0A0E9NCN3_SAICN</name>
<dbReference type="Proteomes" id="UP000033140">
    <property type="component" value="Unassembled WGS sequence"/>
</dbReference>
<dbReference type="Gene3D" id="3.40.50.1000">
    <property type="entry name" value="HAD superfamily/HAD-like"/>
    <property type="match status" value="1"/>
</dbReference>
<dbReference type="AlphaFoldDB" id="A0A0E9NCN3"/>
<organism evidence="2 3">
    <name type="scientific">Saitoella complicata (strain BCRC 22490 / CBS 7301 / JCM 7358 / NBRC 10748 / NRRL Y-17804)</name>
    <dbReference type="NCBI Taxonomy" id="698492"/>
    <lineage>
        <taxon>Eukaryota</taxon>
        <taxon>Fungi</taxon>
        <taxon>Dikarya</taxon>
        <taxon>Ascomycota</taxon>
        <taxon>Taphrinomycotina</taxon>
        <taxon>Taphrinomycotina incertae sedis</taxon>
        <taxon>Saitoella</taxon>
    </lineage>
</organism>
<evidence type="ECO:0000313" key="3">
    <source>
        <dbReference type="Proteomes" id="UP000033140"/>
    </source>
</evidence>
<reference evidence="2 3" key="3">
    <citation type="journal article" date="2015" name="Genome Announc.">
        <title>Draft Genome Sequence of the Archiascomycetous Yeast Saitoella complicata.</title>
        <authorList>
            <person name="Yamauchi K."/>
            <person name="Kondo S."/>
            <person name="Hamamoto M."/>
            <person name="Takahashi Y."/>
            <person name="Ogura Y."/>
            <person name="Hayashi T."/>
            <person name="Nishida H."/>
        </authorList>
    </citation>
    <scope>NUCLEOTIDE SEQUENCE [LARGE SCALE GENOMIC DNA]</scope>
    <source>
        <strain evidence="2 3">NRRL Y-17804</strain>
    </source>
</reference>
<protein>
    <submittedName>
        <fullName evidence="2">Uncharacterized protein</fullName>
    </submittedName>
</protein>
<keyword evidence="1" id="KW-0378">Hydrolase</keyword>
<reference evidence="2 3" key="1">
    <citation type="journal article" date="2011" name="J. Gen. Appl. Microbiol.">
        <title>Draft genome sequencing of the enigmatic yeast Saitoella complicata.</title>
        <authorList>
            <person name="Nishida H."/>
            <person name="Hamamoto M."/>
            <person name="Sugiyama J."/>
        </authorList>
    </citation>
    <scope>NUCLEOTIDE SEQUENCE [LARGE SCALE GENOMIC DNA]</scope>
    <source>
        <strain evidence="2 3">NRRL Y-17804</strain>
    </source>
</reference>
<dbReference type="PANTHER" id="PTHR28181">
    <property type="entry name" value="UPF0655 PROTEIN YCR015C"/>
    <property type="match status" value="1"/>
</dbReference>
<dbReference type="InterPro" id="IPR006384">
    <property type="entry name" value="HAD_hydro_PyrdxlP_Pase-like"/>
</dbReference>
<gene>
    <name evidence="2" type="ORF">G7K_1663-t1</name>
</gene>
<dbReference type="STRING" id="698492.A0A0E9NCN3"/>
<reference evidence="2 3" key="2">
    <citation type="journal article" date="2014" name="J. Gen. Appl. Microbiol.">
        <title>The early diverging ascomycetous budding yeast Saitoella complicata has three histone deacetylases belonging to the Clr6, Hos2, and Rpd3 lineages.</title>
        <authorList>
            <person name="Nishida H."/>
            <person name="Matsumoto T."/>
            <person name="Kondo S."/>
            <person name="Hamamoto M."/>
            <person name="Yoshikawa H."/>
        </authorList>
    </citation>
    <scope>NUCLEOTIDE SEQUENCE [LARGE SCALE GENOMIC DNA]</scope>
    <source>
        <strain evidence="2 3">NRRL Y-17804</strain>
    </source>
</reference>